<protein>
    <recommendedName>
        <fullName evidence="4">Cyclin N-terminal domain-containing protein</fullName>
    </recommendedName>
</protein>
<dbReference type="Proteomes" id="UP000245783">
    <property type="component" value="Unassembled WGS sequence"/>
</dbReference>
<gene>
    <name evidence="2" type="ORF">IE81DRAFT_348650</name>
</gene>
<feature type="region of interest" description="Disordered" evidence="1">
    <location>
        <begin position="557"/>
        <end position="645"/>
    </location>
</feature>
<feature type="region of interest" description="Disordered" evidence="1">
    <location>
        <begin position="929"/>
        <end position="956"/>
    </location>
</feature>
<feature type="compositionally biased region" description="Basic and acidic residues" evidence="1">
    <location>
        <begin position="929"/>
        <end position="942"/>
    </location>
</feature>
<dbReference type="PANTHER" id="PTHR15615:SF27">
    <property type="entry name" value="PHO85 CYCLIN CLG1"/>
    <property type="match status" value="1"/>
</dbReference>
<feature type="compositionally biased region" description="Polar residues" evidence="1">
    <location>
        <begin position="53"/>
        <end position="76"/>
    </location>
</feature>
<dbReference type="EMBL" id="KZ819399">
    <property type="protein sequence ID" value="PWN41111.1"/>
    <property type="molecule type" value="Genomic_DNA"/>
</dbReference>
<dbReference type="GO" id="GO:0000307">
    <property type="term" value="C:cyclin-dependent protein kinase holoenzyme complex"/>
    <property type="evidence" value="ECO:0007669"/>
    <property type="project" value="TreeGrafter"/>
</dbReference>
<reference evidence="2 3" key="1">
    <citation type="journal article" date="2018" name="Mol. Biol. Evol.">
        <title>Broad Genomic Sampling Reveals a Smut Pathogenic Ancestry of the Fungal Clade Ustilaginomycotina.</title>
        <authorList>
            <person name="Kijpornyongpan T."/>
            <person name="Mondo S.J."/>
            <person name="Barry K."/>
            <person name="Sandor L."/>
            <person name="Lee J."/>
            <person name="Lipzen A."/>
            <person name="Pangilinan J."/>
            <person name="LaButti K."/>
            <person name="Hainaut M."/>
            <person name="Henrissat B."/>
            <person name="Grigoriev I.V."/>
            <person name="Spatafora J.W."/>
            <person name="Aime M.C."/>
        </authorList>
    </citation>
    <scope>NUCLEOTIDE SEQUENCE [LARGE SCALE GENOMIC DNA]</scope>
    <source>
        <strain evidence="2 3">MCA 4658</strain>
    </source>
</reference>
<evidence type="ECO:0008006" key="4">
    <source>
        <dbReference type="Google" id="ProtNLM"/>
    </source>
</evidence>
<feature type="region of interest" description="Disordered" evidence="1">
    <location>
        <begin position="684"/>
        <end position="716"/>
    </location>
</feature>
<evidence type="ECO:0000313" key="2">
    <source>
        <dbReference type="EMBL" id="PWN41111.1"/>
    </source>
</evidence>
<feature type="region of interest" description="Disordered" evidence="1">
    <location>
        <begin position="869"/>
        <end position="889"/>
    </location>
</feature>
<feature type="compositionally biased region" description="Low complexity" evidence="1">
    <location>
        <begin position="571"/>
        <end position="583"/>
    </location>
</feature>
<dbReference type="GeneID" id="37038154"/>
<dbReference type="InParanoid" id="A0A316VXT3"/>
<feature type="compositionally biased region" description="Polar residues" evidence="1">
    <location>
        <begin position="366"/>
        <end position="376"/>
    </location>
</feature>
<proteinExistence type="predicted"/>
<feature type="compositionally biased region" description="Polar residues" evidence="1">
    <location>
        <begin position="334"/>
        <end position="343"/>
    </location>
</feature>
<feature type="region of interest" description="Disordered" evidence="1">
    <location>
        <begin position="226"/>
        <end position="245"/>
    </location>
</feature>
<dbReference type="CDD" id="cd20557">
    <property type="entry name" value="CYCLIN_ScPCL1-like"/>
    <property type="match status" value="1"/>
</dbReference>
<feature type="compositionally biased region" description="Polar residues" evidence="1">
    <location>
        <begin position="621"/>
        <end position="642"/>
    </location>
</feature>
<dbReference type="Gene3D" id="1.10.472.10">
    <property type="entry name" value="Cyclin-like"/>
    <property type="match status" value="1"/>
</dbReference>
<dbReference type="PANTHER" id="PTHR15615">
    <property type="match status" value="1"/>
</dbReference>
<dbReference type="AlphaFoldDB" id="A0A316VXT3"/>
<accession>A0A316VXT3</accession>
<sequence length="1105" mass="118110">MAYTRAGHHDLNALGNPNGNTPGQPAPGQHAYSQHPEYQVQHASIAGQGGWGSSQHQLSDPAQTVAHSGVTMSGQPAAQMQDGGVVLMDSFGNQTGYWPPPQAPRLTAAAPRGGARNMWGAAWQNHPSNSAYLPQQRRTPWAADSWNQMHPTTHPSTAGYYQNQGAQYQHQSLLHEQLRKLQQDADAQLPQQQSSHLPLSEAWSQAPHNIANPAYSHVLSQYQHQIPSGHQPYPTQSRIAPQSAHHPSVDVHLNSLTQPQHLPYHYSADGNAYPAGHAQSHTALQPAAMGHTTSTYSVSQHAPAYQSQWPSADAQIPGPHSYAHPDADGFGTACQPQPSSHQGTMPMEQLSAMGPSTWNRPAPPNWQVQPEHTSQAHFPPRPHDWNAAAPTDPRRGSDQQVMNVPAPPPSAEQERIAPPAEGPAPPSPATLDKSACPLSAMGAEIIWGASAALFDPALISVQYESPQQRGRATSSAQSSPLLATPQMSPNFSSFASWTKAEATSGPALKAVATHELSKSPQHRSWNTGLAGELNTAPVSLLHRLAVEGAGAASAALAANQKPGVHHRESGDSSTGSNSSTSEPGTPPSIDESDLGIRSSPKSRMDMSVGADERAAPPPSEESLNAGATNTKTGSTATPSMRQQGDRSKQAILAVLGLVSPYWRWSVNDDKLSSVIVANVSTRTGTREGSPTAVPMTATRTRRSSSTYSSRHAGHAGAMPGADVSPAFRRFCQQVLAQTLLSPTAFLLAILYAVRVPYLFRTSDALLCDEGREIFANPPSAAPFKLFTLGLMLSNKVIEDNTFLNKTWCDVTGIPLAELNRMESVYLSKCGYEVAVPHTLWVAYLRRIRAREEQKLNVLPFLGARRMSRGRMSAGSPAGQDQVLLSPSGGSSTLESSRRFLVAIEDCLGALGELHEAPVEEPGMMDVTHPADDISDDRTHRDGPSASSDGWFTTKLGIDSRPEAGRMQRPTAALQAAHQHCRSAPAAALDFRSSSQISPTTTSHDLDDVFDDDCSPIRPRNASSRGALTSTKVAHPLAHAARPSLDVNLTRSHSDWSDGLASFARVAPPHLTTGPNQHDHGAISQITSRAEAPLAPGILLAMLNQL</sequence>
<evidence type="ECO:0000256" key="1">
    <source>
        <dbReference type="SAM" id="MobiDB-lite"/>
    </source>
</evidence>
<dbReference type="Pfam" id="PF08613">
    <property type="entry name" value="Cyclin"/>
    <property type="match status" value="1"/>
</dbReference>
<dbReference type="GO" id="GO:0016538">
    <property type="term" value="F:cyclin-dependent protein serine/threonine kinase regulator activity"/>
    <property type="evidence" value="ECO:0007669"/>
    <property type="project" value="TreeGrafter"/>
</dbReference>
<feature type="region of interest" description="Disordered" evidence="1">
    <location>
        <begin position="321"/>
        <end position="432"/>
    </location>
</feature>
<keyword evidence="3" id="KW-1185">Reference proteome</keyword>
<organism evidence="2 3">
    <name type="scientific">Ceraceosorus guamensis</name>
    <dbReference type="NCBI Taxonomy" id="1522189"/>
    <lineage>
        <taxon>Eukaryota</taxon>
        <taxon>Fungi</taxon>
        <taxon>Dikarya</taxon>
        <taxon>Basidiomycota</taxon>
        <taxon>Ustilaginomycotina</taxon>
        <taxon>Exobasidiomycetes</taxon>
        <taxon>Ceraceosorales</taxon>
        <taxon>Ceraceosoraceae</taxon>
        <taxon>Ceraceosorus</taxon>
    </lineage>
</organism>
<dbReference type="RefSeq" id="XP_025368271.1">
    <property type="nucleotide sequence ID" value="XM_025516284.1"/>
</dbReference>
<dbReference type="GO" id="GO:0019901">
    <property type="term" value="F:protein kinase binding"/>
    <property type="evidence" value="ECO:0007669"/>
    <property type="project" value="InterPro"/>
</dbReference>
<dbReference type="InterPro" id="IPR013922">
    <property type="entry name" value="Cyclin_PHO80-like"/>
</dbReference>
<dbReference type="STRING" id="1522189.A0A316VXT3"/>
<dbReference type="GO" id="GO:0005634">
    <property type="term" value="C:nucleus"/>
    <property type="evidence" value="ECO:0007669"/>
    <property type="project" value="TreeGrafter"/>
</dbReference>
<dbReference type="OrthoDB" id="244495at2759"/>
<feature type="region of interest" description="Disordered" evidence="1">
    <location>
        <begin position="1"/>
        <end position="76"/>
    </location>
</feature>
<evidence type="ECO:0000313" key="3">
    <source>
        <dbReference type="Proteomes" id="UP000245783"/>
    </source>
</evidence>
<name>A0A316VXT3_9BASI</name>
<feature type="compositionally biased region" description="Polar residues" evidence="1">
    <location>
        <begin position="226"/>
        <end position="240"/>
    </location>
</feature>